<dbReference type="PROSITE" id="PS50088">
    <property type="entry name" value="ANK_REPEAT"/>
    <property type="match status" value="1"/>
</dbReference>
<dbReference type="Gene3D" id="1.25.40.20">
    <property type="entry name" value="Ankyrin repeat-containing domain"/>
    <property type="match status" value="1"/>
</dbReference>
<dbReference type="FunFam" id="1.25.40.20:FF:000439">
    <property type="entry name" value="Integrin-linked protein kinase family"/>
    <property type="match status" value="1"/>
</dbReference>
<evidence type="ECO:0000256" key="4">
    <source>
        <dbReference type="SAM" id="MobiDB-lite"/>
    </source>
</evidence>
<evidence type="ECO:0000256" key="1">
    <source>
        <dbReference type="ARBA" id="ARBA00022737"/>
    </source>
</evidence>
<evidence type="ECO:0000313" key="6">
    <source>
        <dbReference type="Proteomes" id="UP000593564"/>
    </source>
</evidence>
<organism evidence="5 6">
    <name type="scientific">Camellia sinensis</name>
    <name type="common">Tea plant</name>
    <name type="synonym">Thea sinensis</name>
    <dbReference type="NCBI Taxonomy" id="4442"/>
    <lineage>
        <taxon>Eukaryota</taxon>
        <taxon>Viridiplantae</taxon>
        <taxon>Streptophyta</taxon>
        <taxon>Embryophyta</taxon>
        <taxon>Tracheophyta</taxon>
        <taxon>Spermatophyta</taxon>
        <taxon>Magnoliopsida</taxon>
        <taxon>eudicotyledons</taxon>
        <taxon>Gunneridae</taxon>
        <taxon>Pentapetalae</taxon>
        <taxon>asterids</taxon>
        <taxon>Ericales</taxon>
        <taxon>Theaceae</taxon>
        <taxon>Camellia</taxon>
    </lineage>
</organism>
<dbReference type="PROSITE" id="PS50297">
    <property type="entry name" value="ANK_REP_REGION"/>
    <property type="match status" value="1"/>
</dbReference>
<protein>
    <submittedName>
        <fullName evidence="5">Uncharacterized protein</fullName>
    </submittedName>
</protein>
<comment type="caution">
    <text evidence="5">The sequence shown here is derived from an EMBL/GenBank/DDBJ whole genome shotgun (WGS) entry which is preliminary data.</text>
</comment>
<feature type="region of interest" description="Disordered" evidence="4">
    <location>
        <begin position="1"/>
        <end position="34"/>
    </location>
</feature>
<reference evidence="6" key="1">
    <citation type="journal article" date="2020" name="Nat. Commun.">
        <title>Genome assembly of wild tea tree DASZ reveals pedigree and selection history of tea varieties.</title>
        <authorList>
            <person name="Zhang W."/>
            <person name="Zhang Y."/>
            <person name="Qiu H."/>
            <person name="Guo Y."/>
            <person name="Wan H."/>
            <person name="Zhang X."/>
            <person name="Scossa F."/>
            <person name="Alseekh S."/>
            <person name="Zhang Q."/>
            <person name="Wang P."/>
            <person name="Xu L."/>
            <person name="Schmidt M.H."/>
            <person name="Jia X."/>
            <person name="Li D."/>
            <person name="Zhu A."/>
            <person name="Guo F."/>
            <person name="Chen W."/>
            <person name="Ni D."/>
            <person name="Usadel B."/>
            <person name="Fernie A.R."/>
            <person name="Wen W."/>
        </authorList>
    </citation>
    <scope>NUCLEOTIDE SEQUENCE [LARGE SCALE GENOMIC DNA]</scope>
    <source>
        <strain evidence="6">cv. G240</strain>
    </source>
</reference>
<dbReference type="EMBL" id="JACBKZ010000008">
    <property type="protein sequence ID" value="KAF5943956.1"/>
    <property type="molecule type" value="Genomic_DNA"/>
</dbReference>
<dbReference type="GO" id="GO:0004842">
    <property type="term" value="F:ubiquitin-protein transferase activity"/>
    <property type="evidence" value="ECO:0007669"/>
    <property type="project" value="TreeGrafter"/>
</dbReference>
<evidence type="ECO:0000313" key="5">
    <source>
        <dbReference type="EMBL" id="KAF5943956.1"/>
    </source>
</evidence>
<gene>
    <name evidence="5" type="ORF">HYC85_018033</name>
</gene>
<dbReference type="InterPro" id="IPR002110">
    <property type="entry name" value="Ankyrin_rpt"/>
</dbReference>
<dbReference type="SUPFAM" id="SSF48403">
    <property type="entry name" value="Ankyrin repeat"/>
    <property type="match status" value="1"/>
</dbReference>
<feature type="repeat" description="ANK" evidence="3">
    <location>
        <begin position="74"/>
        <end position="106"/>
    </location>
</feature>
<proteinExistence type="predicted"/>
<evidence type="ECO:0000256" key="3">
    <source>
        <dbReference type="PROSITE-ProRule" id="PRU00023"/>
    </source>
</evidence>
<dbReference type="GO" id="GO:0085020">
    <property type="term" value="P:protein K6-linked ubiquitination"/>
    <property type="evidence" value="ECO:0007669"/>
    <property type="project" value="TreeGrafter"/>
</dbReference>
<dbReference type="PANTHER" id="PTHR24171:SF8">
    <property type="entry name" value="BRCA1-ASSOCIATED RING DOMAIN PROTEIN 1"/>
    <property type="match status" value="1"/>
</dbReference>
<dbReference type="AlphaFoldDB" id="A0A7J7GWS6"/>
<dbReference type="Pfam" id="PF12796">
    <property type="entry name" value="Ank_2"/>
    <property type="match status" value="1"/>
</dbReference>
<sequence length="207" mass="23370">MDSTATAPVRFTLGKQSSLEPGFGKGDDNDSDGEFEEREIDASVRLMYLANEGDLEGIKELLDLGTDVNYRDIDDRTALHVAACHGSTDVVEFLLNNGAEIDPKDRWGSTPLADAIHYKNHDVIKILEKRGAKPLMGPMHVKNARQVPEYEINPKELDFTNSVDITKNDVWGGVGWERKHRYLKRVMKEENEFVMAVTLNIKVWNII</sequence>
<dbReference type="Proteomes" id="UP000593564">
    <property type="component" value="Unassembled WGS sequence"/>
</dbReference>
<reference evidence="5 6" key="2">
    <citation type="submission" date="2020-07" db="EMBL/GenBank/DDBJ databases">
        <title>Genome assembly of wild tea tree DASZ reveals pedigree and selection history of tea varieties.</title>
        <authorList>
            <person name="Zhang W."/>
        </authorList>
    </citation>
    <scope>NUCLEOTIDE SEQUENCE [LARGE SCALE GENOMIC DNA]</scope>
    <source>
        <strain evidence="6">cv. G240</strain>
        <tissue evidence="5">Leaf</tissue>
    </source>
</reference>
<keyword evidence="6" id="KW-1185">Reference proteome</keyword>
<dbReference type="SMART" id="SM00248">
    <property type="entry name" value="ANK"/>
    <property type="match status" value="3"/>
</dbReference>
<dbReference type="InterPro" id="IPR036770">
    <property type="entry name" value="Ankyrin_rpt-contain_sf"/>
</dbReference>
<accession>A0A7J7GWS6</accession>
<keyword evidence="1" id="KW-0677">Repeat</keyword>
<evidence type="ECO:0000256" key="2">
    <source>
        <dbReference type="ARBA" id="ARBA00023043"/>
    </source>
</evidence>
<dbReference type="PANTHER" id="PTHR24171">
    <property type="entry name" value="ANKYRIN REPEAT DOMAIN-CONTAINING PROTEIN 39-RELATED"/>
    <property type="match status" value="1"/>
</dbReference>
<name>A0A7J7GWS6_CAMSI</name>
<keyword evidence="2 3" id="KW-0040">ANK repeat</keyword>